<name>A0ABW4S502_9RHOB</name>
<organism evidence="3 4">
    <name type="scientific">Halodurantibacterium flavum</name>
    <dbReference type="NCBI Taxonomy" id="1382802"/>
    <lineage>
        <taxon>Bacteria</taxon>
        <taxon>Pseudomonadati</taxon>
        <taxon>Pseudomonadota</taxon>
        <taxon>Alphaproteobacteria</taxon>
        <taxon>Rhodobacterales</taxon>
        <taxon>Paracoccaceae</taxon>
        <taxon>Halodurantibacterium</taxon>
    </lineage>
</organism>
<evidence type="ECO:0000313" key="4">
    <source>
        <dbReference type="Proteomes" id="UP001597353"/>
    </source>
</evidence>
<evidence type="ECO:0000259" key="2">
    <source>
        <dbReference type="PROSITE" id="PS50943"/>
    </source>
</evidence>
<dbReference type="InterPro" id="IPR001387">
    <property type="entry name" value="Cro/C1-type_HTH"/>
</dbReference>
<gene>
    <name evidence="3" type="ORF">ACFSGJ_09720</name>
</gene>
<dbReference type="EMBL" id="JBHUGH010000006">
    <property type="protein sequence ID" value="MFD1912489.1"/>
    <property type="molecule type" value="Genomic_DNA"/>
</dbReference>
<dbReference type="CDD" id="cd00093">
    <property type="entry name" value="HTH_XRE"/>
    <property type="match status" value="1"/>
</dbReference>
<dbReference type="RefSeq" id="WP_390261202.1">
    <property type="nucleotide sequence ID" value="NZ_JBHUGH010000006.1"/>
</dbReference>
<protein>
    <submittedName>
        <fullName evidence="3">Helix-turn-helix transcriptional regulator</fullName>
    </submittedName>
</protein>
<dbReference type="InterPro" id="IPR010982">
    <property type="entry name" value="Lambda_DNA-bd_dom_sf"/>
</dbReference>
<feature type="compositionally biased region" description="Low complexity" evidence="1">
    <location>
        <begin position="91"/>
        <end position="113"/>
    </location>
</feature>
<reference evidence="4" key="1">
    <citation type="journal article" date="2019" name="Int. J. Syst. Evol. Microbiol.">
        <title>The Global Catalogue of Microorganisms (GCM) 10K type strain sequencing project: providing services to taxonomists for standard genome sequencing and annotation.</title>
        <authorList>
            <consortium name="The Broad Institute Genomics Platform"/>
            <consortium name="The Broad Institute Genome Sequencing Center for Infectious Disease"/>
            <person name="Wu L."/>
            <person name="Ma J."/>
        </authorList>
    </citation>
    <scope>NUCLEOTIDE SEQUENCE [LARGE SCALE GENOMIC DNA]</scope>
    <source>
        <strain evidence="4">CGMCC 4.7242</strain>
    </source>
</reference>
<dbReference type="PROSITE" id="PS50943">
    <property type="entry name" value="HTH_CROC1"/>
    <property type="match status" value="1"/>
</dbReference>
<comment type="caution">
    <text evidence="3">The sequence shown here is derived from an EMBL/GenBank/DDBJ whole genome shotgun (WGS) entry which is preliminary data.</text>
</comment>
<dbReference type="Gene3D" id="1.10.260.40">
    <property type="entry name" value="lambda repressor-like DNA-binding domains"/>
    <property type="match status" value="1"/>
</dbReference>
<keyword evidence="4" id="KW-1185">Reference proteome</keyword>
<sequence>MDRRNDLLLVTAFADTLRETRQAASLAQEDLAERADVSARFISFLETGKRQPSLSAARRRWAPGEFSSGAHVMSIFPRYPSRTDRRRRRSGGLTDKAARGSGPPAPWPWWSSR</sequence>
<dbReference type="SUPFAM" id="SSF47413">
    <property type="entry name" value="lambda repressor-like DNA-binding domains"/>
    <property type="match status" value="1"/>
</dbReference>
<feature type="domain" description="HTH cro/C1-type" evidence="2">
    <location>
        <begin position="17"/>
        <end position="59"/>
    </location>
</feature>
<feature type="region of interest" description="Disordered" evidence="1">
    <location>
        <begin position="77"/>
        <end position="113"/>
    </location>
</feature>
<proteinExistence type="predicted"/>
<accession>A0ABW4S502</accession>
<dbReference type="Pfam" id="PF13560">
    <property type="entry name" value="HTH_31"/>
    <property type="match status" value="1"/>
</dbReference>
<dbReference type="Proteomes" id="UP001597353">
    <property type="component" value="Unassembled WGS sequence"/>
</dbReference>
<evidence type="ECO:0000256" key="1">
    <source>
        <dbReference type="SAM" id="MobiDB-lite"/>
    </source>
</evidence>
<evidence type="ECO:0000313" key="3">
    <source>
        <dbReference type="EMBL" id="MFD1912489.1"/>
    </source>
</evidence>